<evidence type="ECO:0000256" key="1">
    <source>
        <dbReference type="ARBA" id="ARBA00004245"/>
    </source>
</evidence>
<feature type="coiled-coil region" evidence="6">
    <location>
        <begin position="192"/>
        <end position="233"/>
    </location>
</feature>
<feature type="region of interest" description="Disordered" evidence="7">
    <location>
        <begin position="139"/>
        <end position="178"/>
    </location>
</feature>
<keyword evidence="3" id="KW-0963">Cytoplasm</keyword>
<feature type="compositionally biased region" description="Basic and acidic residues" evidence="7">
    <location>
        <begin position="1"/>
        <end position="11"/>
    </location>
</feature>
<reference evidence="9 10" key="1">
    <citation type="submission" date="2023-03" db="EMBL/GenBank/DDBJ databases">
        <title>Genome insight into feeding habits of ladybird beetles.</title>
        <authorList>
            <person name="Li H.-S."/>
            <person name="Huang Y.-H."/>
            <person name="Pang H."/>
        </authorList>
    </citation>
    <scope>NUCLEOTIDE SEQUENCE [LARGE SCALE GENOMIC DNA]</scope>
    <source>
        <strain evidence="9">SYSU_2023b</strain>
        <tissue evidence="9">Whole body</tissue>
    </source>
</reference>
<feature type="compositionally biased region" description="Low complexity" evidence="7">
    <location>
        <begin position="19"/>
        <end position="29"/>
    </location>
</feature>
<evidence type="ECO:0000256" key="2">
    <source>
        <dbReference type="ARBA" id="ARBA00009423"/>
    </source>
</evidence>
<comment type="caution">
    <text evidence="9">The sequence shown here is derived from an EMBL/GenBank/DDBJ whole genome shotgun (WGS) entry which is preliminary data.</text>
</comment>
<comment type="subcellular location">
    <subcellularLocation>
        <location evidence="1">Cytoplasm</location>
        <location evidence="1">Cytoskeleton</location>
    </subcellularLocation>
</comment>
<keyword evidence="10" id="KW-1185">Reference proteome</keyword>
<evidence type="ECO:0000313" key="9">
    <source>
        <dbReference type="EMBL" id="KAK9876590.1"/>
    </source>
</evidence>
<name>A0AAW1U988_9CUCU</name>
<dbReference type="Proteomes" id="UP001431783">
    <property type="component" value="Unassembled WGS sequence"/>
</dbReference>
<dbReference type="GO" id="GO:0005856">
    <property type="term" value="C:cytoskeleton"/>
    <property type="evidence" value="ECO:0007669"/>
    <property type="project" value="UniProtKB-SubCell"/>
</dbReference>
<feature type="compositionally biased region" description="Basic and acidic residues" evidence="7">
    <location>
        <begin position="139"/>
        <end position="154"/>
    </location>
</feature>
<feature type="region of interest" description="Disordered" evidence="7">
    <location>
        <begin position="83"/>
        <end position="107"/>
    </location>
</feature>
<evidence type="ECO:0000256" key="7">
    <source>
        <dbReference type="SAM" id="MobiDB-lite"/>
    </source>
</evidence>
<keyword evidence="5" id="KW-0206">Cytoskeleton</keyword>
<gene>
    <name evidence="9" type="ORF">WA026_013970</name>
</gene>
<organism evidence="9 10">
    <name type="scientific">Henosepilachna vigintioctopunctata</name>
    <dbReference type="NCBI Taxonomy" id="420089"/>
    <lineage>
        <taxon>Eukaryota</taxon>
        <taxon>Metazoa</taxon>
        <taxon>Ecdysozoa</taxon>
        <taxon>Arthropoda</taxon>
        <taxon>Hexapoda</taxon>
        <taxon>Insecta</taxon>
        <taxon>Pterygota</taxon>
        <taxon>Neoptera</taxon>
        <taxon>Endopterygota</taxon>
        <taxon>Coleoptera</taxon>
        <taxon>Polyphaga</taxon>
        <taxon>Cucujiformia</taxon>
        <taxon>Coccinelloidea</taxon>
        <taxon>Coccinellidae</taxon>
        <taxon>Epilachninae</taxon>
        <taxon>Epilachnini</taxon>
        <taxon>Henosepilachna</taxon>
    </lineage>
</organism>
<proteinExistence type="inferred from homology"/>
<evidence type="ECO:0000256" key="6">
    <source>
        <dbReference type="SAM" id="Coils"/>
    </source>
</evidence>
<evidence type="ECO:0000313" key="10">
    <source>
        <dbReference type="Proteomes" id="UP001431783"/>
    </source>
</evidence>
<evidence type="ECO:0000256" key="3">
    <source>
        <dbReference type="ARBA" id="ARBA00022490"/>
    </source>
</evidence>
<protein>
    <recommendedName>
        <fullName evidence="8">Transforming acidic coiled-coil-containing protein C-terminal domain-containing protein</fullName>
    </recommendedName>
</protein>
<dbReference type="InterPro" id="IPR007707">
    <property type="entry name" value="TACC_C"/>
</dbReference>
<evidence type="ECO:0000256" key="4">
    <source>
        <dbReference type="ARBA" id="ARBA00023054"/>
    </source>
</evidence>
<dbReference type="EMBL" id="JARQZJ010000037">
    <property type="protein sequence ID" value="KAK9876590.1"/>
    <property type="molecule type" value="Genomic_DNA"/>
</dbReference>
<evidence type="ECO:0000256" key="5">
    <source>
        <dbReference type="ARBA" id="ARBA00023212"/>
    </source>
</evidence>
<feature type="region of interest" description="Disordered" evidence="7">
    <location>
        <begin position="1"/>
        <end position="36"/>
    </location>
</feature>
<accession>A0AAW1U988</accession>
<sequence>MEVMKMEEPISKKPKNSNKSRSLNSSLKNNKVDQTDEIDKLKKDLSLAQVEKRTLQKELTTALKEGTEHQEKLAELTKTLKELQKKHDALKPKSPVKTKPKETKTEEVLRLEEKLRNIEEKNRILEETVAELGKKLTEKAKNETSGEGMRELKSSPRGTGKSLQLFEGTGDSKTTNREKEFQKVMCEYEELLRRVLSERQNLIEEKNFAQSELVNLKQAFDDLMDKYNRAKEVVEGFTRNEQLMRKQMEDWTKMLISFGKKYTDLKAYAEKKISQANVAIMNKDKGNIEEVAKLKAKLLQSQVKINELQKQVGPKEMRGESLFAPLKNNLKKKQ</sequence>
<comment type="similarity">
    <text evidence="2">Belongs to the TACC family.</text>
</comment>
<keyword evidence="4 6" id="KW-0175">Coiled coil</keyword>
<dbReference type="AlphaFoldDB" id="A0AAW1U988"/>
<feature type="domain" description="Transforming acidic coiled-coil-containing protein C-terminal" evidence="8">
    <location>
        <begin position="174"/>
        <end position="317"/>
    </location>
</feature>
<evidence type="ECO:0000259" key="8">
    <source>
        <dbReference type="Pfam" id="PF05010"/>
    </source>
</evidence>
<dbReference type="Pfam" id="PF05010">
    <property type="entry name" value="TACC_C"/>
    <property type="match status" value="1"/>
</dbReference>